<organism evidence="2 3">
    <name type="scientific">Amycolatopsis acidicola</name>
    <dbReference type="NCBI Taxonomy" id="2596893"/>
    <lineage>
        <taxon>Bacteria</taxon>
        <taxon>Bacillati</taxon>
        <taxon>Actinomycetota</taxon>
        <taxon>Actinomycetes</taxon>
        <taxon>Pseudonocardiales</taxon>
        <taxon>Pseudonocardiaceae</taxon>
        <taxon>Amycolatopsis</taxon>
    </lineage>
</organism>
<reference evidence="2" key="1">
    <citation type="submission" date="2019-09" db="EMBL/GenBank/DDBJ databases">
        <authorList>
            <person name="Teo W.F.A."/>
            <person name="Duangmal K."/>
        </authorList>
    </citation>
    <scope>NUCLEOTIDE SEQUENCE [LARGE SCALE GENOMIC DNA]</scope>
    <source>
        <strain evidence="2">K81G1</strain>
    </source>
</reference>
<feature type="domain" description="Thiolase C-terminal" evidence="1">
    <location>
        <begin position="238"/>
        <end position="379"/>
    </location>
</feature>
<dbReference type="RefSeq" id="WP_144745502.1">
    <property type="nucleotide sequence ID" value="NZ_VMNW02000003.1"/>
</dbReference>
<gene>
    <name evidence="2" type="ORF">FPZ12_003460</name>
</gene>
<dbReference type="SUPFAM" id="SSF53901">
    <property type="entry name" value="Thiolase-like"/>
    <property type="match status" value="2"/>
</dbReference>
<evidence type="ECO:0000259" key="1">
    <source>
        <dbReference type="Pfam" id="PF22691"/>
    </source>
</evidence>
<dbReference type="Proteomes" id="UP000319769">
    <property type="component" value="Unassembled WGS sequence"/>
</dbReference>
<proteinExistence type="predicted"/>
<name>A0A5N0VMZ2_9PSEU</name>
<dbReference type="InterPro" id="IPR055140">
    <property type="entry name" value="Thiolase_C_2"/>
</dbReference>
<sequence length="383" mass="40271">MADRTPVICGVGLSDYPKAPLLSVRGHHALAMRRALADAGLRKSDIDGYANADSKLADIAEYLGIEHRWVDGTSLGGSSFEFHVQHAAAAIRAGYADTVLVSYGSDQLSARGRTLGTGGAAGVQAPDTWGSFEAPYGNVLVGSYAMAALRHMHEFGTTPEQLAQIAVAAREFAAYNPKAQYRQPLSVQDVLDSRMIADPLHKLDCCVVSDGGGAFIMTTAERARDLRQPPVYVLGAAAGQTHWNISQMPDFTTTAATAAAAEAYRQAGIRPEDVDTVMTYDSFTITALMLIEALGFCKLGEGGPFVEEGHIRKGGRLPMNTDGGGLSACHPGMRGLFLIAEAVRQLRGQAGEVQTPDCEIAVAAGSGGYLSAMGVTVLGAKPV</sequence>
<dbReference type="InterPro" id="IPR016039">
    <property type="entry name" value="Thiolase-like"/>
</dbReference>
<protein>
    <recommendedName>
        <fullName evidence="1">Thiolase C-terminal domain-containing protein</fullName>
    </recommendedName>
</protein>
<dbReference type="Pfam" id="PF22691">
    <property type="entry name" value="Thiolase_C_1"/>
    <property type="match status" value="1"/>
</dbReference>
<evidence type="ECO:0000313" key="3">
    <source>
        <dbReference type="Proteomes" id="UP000319769"/>
    </source>
</evidence>
<dbReference type="AlphaFoldDB" id="A0A5N0VMZ2"/>
<comment type="caution">
    <text evidence="2">The sequence shown here is derived from an EMBL/GenBank/DDBJ whole genome shotgun (WGS) entry which is preliminary data.</text>
</comment>
<dbReference type="CDD" id="cd00829">
    <property type="entry name" value="SCP-x_thiolase"/>
    <property type="match status" value="1"/>
</dbReference>
<dbReference type="Gene3D" id="3.40.47.10">
    <property type="match status" value="1"/>
</dbReference>
<dbReference type="NCBIfam" id="NF004811">
    <property type="entry name" value="PRK06158.1"/>
    <property type="match status" value="1"/>
</dbReference>
<dbReference type="GO" id="GO:0016746">
    <property type="term" value="F:acyltransferase activity"/>
    <property type="evidence" value="ECO:0007669"/>
    <property type="project" value="InterPro"/>
</dbReference>
<evidence type="ECO:0000313" key="2">
    <source>
        <dbReference type="EMBL" id="KAA9166021.1"/>
    </source>
</evidence>
<keyword evidence="3" id="KW-1185">Reference proteome</keyword>
<dbReference type="PANTHER" id="PTHR42870">
    <property type="entry name" value="ACETYL-COA C-ACETYLTRANSFERASE"/>
    <property type="match status" value="1"/>
</dbReference>
<dbReference type="EMBL" id="VMNW02000003">
    <property type="protein sequence ID" value="KAA9166021.1"/>
    <property type="molecule type" value="Genomic_DNA"/>
</dbReference>
<dbReference type="PANTHER" id="PTHR42870:SF1">
    <property type="entry name" value="NON-SPECIFIC LIPID-TRANSFER PROTEIN-LIKE 2"/>
    <property type="match status" value="1"/>
</dbReference>
<dbReference type="OrthoDB" id="9785768at2"/>
<accession>A0A5N0VMZ2</accession>